<dbReference type="Pfam" id="PF16220">
    <property type="entry name" value="DUF4880"/>
    <property type="match status" value="1"/>
</dbReference>
<protein>
    <submittedName>
        <fullName evidence="4">Fe2+-dicitrate sensor protein</fullName>
    </submittedName>
</protein>
<dbReference type="InterPro" id="IPR012373">
    <property type="entry name" value="Ferrdict_sens_TM"/>
</dbReference>
<gene>
    <name evidence="4" type="ORF">CEJ45_07185</name>
</gene>
<dbReference type="Proteomes" id="UP000214747">
    <property type="component" value="Unassembled WGS sequence"/>
</dbReference>
<evidence type="ECO:0000259" key="3">
    <source>
        <dbReference type="Pfam" id="PF16220"/>
    </source>
</evidence>
<dbReference type="Gene3D" id="2.60.120.1440">
    <property type="match status" value="1"/>
</dbReference>
<feature type="domain" description="FecR protein" evidence="2">
    <location>
        <begin position="130"/>
        <end position="225"/>
    </location>
</feature>
<dbReference type="GO" id="GO:0016989">
    <property type="term" value="F:sigma factor antagonist activity"/>
    <property type="evidence" value="ECO:0007669"/>
    <property type="project" value="TreeGrafter"/>
</dbReference>
<feature type="domain" description="FecR N-terminal" evidence="3">
    <location>
        <begin position="16"/>
        <end position="59"/>
    </location>
</feature>
<dbReference type="PANTHER" id="PTHR30273">
    <property type="entry name" value="PERIPLASMIC SIGNAL SENSOR AND SIGMA FACTOR ACTIVATOR FECR-RELATED"/>
    <property type="match status" value="1"/>
</dbReference>
<name>A0A225SX42_9BURK</name>
<feature type="transmembrane region" description="Helical" evidence="1">
    <location>
        <begin position="99"/>
        <end position="117"/>
    </location>
</feature>
<organism evidence="4 5">
    <name type="scientific">Herbaspirillum aquaticum</name>
    <dbReference type="NCBI Taxonomy" id="568783"/>
    <lineage>
        <taxon>Bacteria</taxon>
        <taxon>Pseudomonadati</taxon>
        <taxon>Pseudomonadota</taxon>
        <taxon>Betaproteobacteria</taxon>
        <taxon>Burkholderiales</taxon>
        <taxon>Oxalobacteraceae</taxon>
        <taxon>Herbaspirillum</taxon>
    </lineage>
</organism>
<dbReference type="PANTHER" id="PTHR30273:SF2">
    <property type="entry name" value="PROTEIN FECR"/>
    <property type="match status" value="1"/>
</dbReference>
<comment type="caution">
    <text evidence="4">The sequence shown here is derived from an EMBL/GenBank/DDBJ whole genome shotgun (WGS) entry which is preliminary data.</text>
</comment>
<dbReference type="InterPro" id="IPR032623">
    <property type="entry name" value="FecR_N"/>
</dbReference>
<dbReference type="InterPro" id="IPR006860">
    <property type="entry name" value="FecR"/>
</dbReference>
<evidence type="ECO:0000313" key="5">
    <source>
        <dbReference type="Proteomes" id="UP000214747"/>
    </source>
</evidence>
<evidence type="ECO:0000256" key="1">
    <source>
        <dbReference type="SAM" id="Phobius"/>
    </source>
</evidence>
<evidence type="ECO:0000259" key="2">
    <source>
        <dbReference type="Pfam" id="PF04773"/>
    </source>
</evidence>
<evidence type="ECO:0000313" key="4">
    <source>
        <dbReference type="EMBL" id="OWY35587.1"/>
    </source>
</evidence>
<dbReference type="EMBL" id="NJGV01000005">
    <property type="protein sequence ID" value="OWY35587.1"/>
    <property type="molecule type" value="Genomic_DNA"/>
</dbReference>
<proteinExistence type="predicted"/>
<sequence length="344" mass="37362">MPAHPMPSAPPDPVLEQAIAWLVQLRAQPSGVAPDPALQARIDAWRAADGRHETVWSELMAAEAQFQRLVALPVAPAQWQQPLAALNGSRSRRQARRRWLGGVALGLGSVALAGFAARQAGLFDRVAGQRYATGTGEQRRVVLGDGTQLALNTATDVRLQFDAQQRLIALEQGEIFIETGRDALSPLHRPLLVQTAQARLQALGTRFAVRQQEGVTRLSVLEGRVAVDPGQGARTVIVPGETVDIDAHGQLRRQAIPAANMDPTAWLGGTLVARDMRLGDVVAEMARYRHGWLQCEDSVASLKVSGVFQLRDGDAALESLAQALPVRIEQRTRFWVRVAAQHSQ</sequence>
<keyword evidence="5" id="KW-1185">Reference proteome</keyword>
<dbReference type="PIRSF" id="PIRSF018266">
    <property type="entry name" value="FecR"/>
    <property type="match status" value="1"/>
</dbReference>
<accession>A0A225SX42</accession>
<keyword evidence="1" id="KW-0472">Membrane</keyword>
<dbReference type="Pfam" id="PF04773">
    <property type="entry name" value="FecR"/>
    <property type="match status" value="1"/>
</dbReference>
<keyword evidence="1" id="KW-0812">Transmembrane</keyword>
<keyword evidence="1" id="KW-1133">Transmembrane helix</keyword>
<dbReference type="AlphaFoldDB" id="A0A225SX42"/>
<reference evidence="4 5" key="1">
    <citation type="journal article" date="2010" name="Int. J. Syst. Evol. Microbiol.">
        <title>Reclassification of Herbaspirillum putei as a later heterotypic synonym of Herbaspirillum huttiense, with the description of H. huttiense subsp. huttiense subsp. nov. and H. huttiense subsp. putei subsp. nov., comb. nov., and description of Herbaspirillum aquaticum sp. nov.</title>
        <authorList>
            <person name="Dobritsa A.P."/>
            <person name="Reddy M.C."/>
            <person name="Samadpour M."/>
        </authorList>
    </citation>
    <scope>NUCLEOTIDE SEQUENCE [LARGE SCALE GENOMIC DNA]</scope>
    <source>
        <strain evidence="4 5">IEH 4430</strain>
    </source>
</reference>